<name>A0A7R9AQL5_TIMSH</name>
<sequence length="148" mass="15938">MGEKPPPVHPTEIRTSISPSSAVELNTTSALAKYATEAGRRVKGGRRGGTWNKRKGGEQRSGSNADVPVIARLDWNIPGADVCEVKLATAFFISLSEALIWLTSQTVIVAQATRVDASPRARASYLNGERSRSDLAKLGEAPFRIHVL</sequence>
<protein>
    <submittedName>
        <fullName evidence="2">Uncharacterized protein</fullName>
    </submittedName>
</protein>
<proteinExistence type="predicted"/>
<dbReference type="EMBL" id="OC000714">
    <property type="protein sequence ID" value="CAD7258144.1"/>
    <property type="molecule type" value="Genomic_DNA"/>
</dbReference>
<accession>A0A7R9AQL5</accession>
<feature type="region of interest" description="Disordered" evidence="1">
    <location>
        <begin position="39"/>
        <end position="63"/>
    </location>
</feature>
<evidence type="ECO:0000313" key="2">
    <source>
        <dbReference type="EMBL" id="CAD7258144.1"/>
    </source>
</evidence>
<reference evidence="2" key="1">
    <citation type="submission" date="2020-11" db="EMBL/GenBank/DDBJ databases">
        <authorList>
            <person name="Tran Van P."/>
        </authorList>
    </citation>
    <scope>NUCLEOTIDE SEQUENCE</scope>
</reference>
<gene>
    <name evidence="2" type="ORF">TSIB3V08_LOCUS2386</name>
</gene>
<organism evidence="2">
    <name type="scientific">Timema shepardi</name>
    <name type="common">Walking stick</name>
    <dbReference type="NCBI Taxonomy" id="629360"/>
    <lineage>
        <taxon>Eukaryota</taxon>
        <taxon>Metazoa</taxon>
        <taxon>Ecdysozoa</taxon>
        <taxon>Arthropoda</taxon>
        <taxon>Hexapoda</taxon>
        <taxon>Insecta</taxon>
        <taxon>Pterygota</taxon>
        <taxon>Neoptera</taxon>
        <taxon>Polyneoptera</taxon>
        <taxon>Phasmatodea</taxon>
        <taxon>Timematodea</taxon>
        <taxon>Timematoidea</taxon>
        <taxon>Timematidae</taxon>
        <taxon>Timema</taxon>
    </lineage>
</organism>
<evidence type="ECO:0000256" key="1">
    <source>
        <dbReference type="SAM" id="MobiDB-lite"/>
    </source>
</evidence>
<dbReference type="AlphaFoldDB" id="A0A7R9AQL5"/>